<sequence>MWVRRTAEKVSLLTFGNVTYSSDPRIRVKFQYPNNWRLLINPTQWEDAGIYMCQVSTHPPRVFTTNLTVIEPPLRLIDEQERDVGDRYYKTGSTIDLQCQVSQPPLRLIDEQERDVGDRYYKTGSTIDLQCQVSRSFLYKENQKILKSLMPLNANLSSFVDINQITKTNKDKSNLSDTKIGSALNALTLSTNQSDKQELSAEKLFSNIVFWAKDDEELPTTALRRIR</sequence>
<dbReference type="InterPro" id="IPR007110">
    <property type="entry name" value="Ig-like_dom"/>
</dbReference>
<dbReference type="EMBL" id="CCAG010010979">
    <property type="status" value="NOT_ANNOTATED_CDS"/>
    <property type="molecule type" value="Genomic_DNA"/>
</dbReference>
<dbReference type="Gene3D" id="2.60.40.10">
    <property type="entry name" value="Immunoglobulins"/>
    <property type="match status" value="1"/>
</dbReference>
<dbReference type="SUPFAM" id="SSF48726">
    <property type="entry name" value="Immunoglobulin"/>
    <property type="match status" value="1"/>
</dbReference>
<dbReference type="EMBL" id="CCAG010010978">
    <property type="status" value="NOT_ANNOTATED_CDS"/>
    <property type="molecule type" value="Genomic_DNA"/>
</dbReference>
<dbReference type="InterPro" id="IPR037448">
    <property type="entry name" value="Zig-8"/>
</dbReference>
<feature type="domain" description="Ig-like" evidence="1">
    <location>
        <begin position="1"/>
        <end position="68"/>
    </location>
</feature>
<dbReference type="InterPro" id="IPR036179">
    <property type="entry name" value="Ig-like_dom_sf"/>
</dbReference>
<accession>A0A1B0FLH1</accession>
<dbReference type="VEuPathDB" id="VectorBase:GMOY004704"/>
<dbReference type="EMBL" id="CCAG010010980">
    <property type="status" value="NOT_ANNOTATED_CDS"/>
    <property type="molecule type" value="Genomic_DNA"/>
</dbReference>
<dbReference type="AlphaFoldDB" id="A0A1B0FLH1"/>
<dbReference type="InterPro" id="IPR013783">
    <property type="entry name" value="Ig-like_fold"/>
</dbReference>
<dbReference type="STRING" id="37546.A0A1B0FLH1"/>
<reference evidence="2" key="1">
    <citation type="submission" date="2020-05" db="UniProtKB">
        <authorList>
            <consortium name="EnsemblMetazoa"/>
        </authorList>
    </citation>
    <scope>IDENTIFICATION</scope>
    <source>
        <strain evidence="2">Yale</strain>
    </source>
</reference>
<evidence type="ECO:0000313" key="2">
    <source>
        <dbReference type="EnsemblMetazoa" id="GMOY004704-PA"/>
    </source>
</evidence>
<name>A0A1B0FLH1_GLOMM</name>
<dbReference type="GO" id="GO:0050808">
    <property type="term" value="P:synapse organization"/>
    <property type="evidence" value="ECO:0007669"/>
    <property type="project" value="TreeGrafter"/>
</dbReference>
<dbReference type="CDD" id="cd00096">
    <property type="entry name" value="Ig"/>
    <property type="match status" value="1"/>
</dbReference>
<evidence type="ECO:0000313" key="3">
    <source>
        <dbReference type="Proteomes" id="UP000092444"/>
    </source>
</evidence>
<dbReference type="GO" id="GO:0032589">
    <property type="term" value="C:neuron projection membrane"/>
    <property type="evidence" value="ECO:0007669"/>
    <property type="project" value="TreeGrafter"/>
</dbReference>
<dbReference type="Proteomes" id="UP000092444">
    <property type="component" value="Unassembled WGS sequence"/>
</dbReference>
<proteinExistence type="predicted"/>
<evidence type="ECO:0000259" key="1">
    <source>
        <dbReference type="PROSITE" id="PS50835"/>
    </source>
</evidence>
<keyword evidence="3" id="KW-1185">Reference proteome</keyword>
<dbReference type="PROSITE" id="PS50835">
    <property type="entry name" value="IG_LIKE"/>
    <property type="match status" value="1"/>
</dbReference>
<dbReference type="EnsemblMetazoa" id="GMOY004704-RA">
    <property type="protein sequence ID" value="GMOY004704-PA"/>
    <property type="gene ID" value="GMOY004704"/>
</dbReference>
<organism evidence="2 3">
    <name type="scientific">Glossina morsitans morsitans</name>
    <name type="common">Savannah tsetse fly</name>
    <dbReference type="NCBI Taxonomy" id="37546"/>
    <lineage>
        <taxon>Eukaryota</taxon>
        <taxon>Metazoa</taxon>
        <taxon>Ecdysozoa</taxon>
        <taxon>Arthropoda</taxon>
        <taxon>Hexapoda</taxon>
        <taxon>Insecta</taxon>
        <taxon>Pterygota</taxon>
        <taxon>Neoptera</taxon>
        <taxon>Endopterygota</taxon>
        <taxon>Diptera</taxon>
        <taxon>Brachycera</taxon>
        <taxon>Muscomorpha</taxon>
        <taxon>Hippoboscoidea</taxon>
        <taxon>Glossinidae</taxon>
        <taxon>Glossina</taxon>
    </lineage>
</organism>
<dbReference type="PANTHER" id="PTHR23279:SF3">
    <property type="entry name" value="DEFECTIVE PROBOSCIS EXTENSION RESPONSE 18"/>
    <property type="match status" value="1"/>
</dbReference>
<protein>
    <recommendedName>
        <fullName evidence="1">Ig-like domain-containing protein</fullName>
    </recommendedName>
</protein>
<dbReference type="PANTHER" id="PTHR23279">
    <property type="entry name" value="DEFECTIVE PROBOSCIS EXTENSION RESPONSE DPR -RELATED"/>
    <property type="match status" value="1"/>
</dbReference>